<keyword evidence="1" id="KW-0175">Coiled coil</keyword>
<dbReference type="OrthoDB" id="6157464at2759"/>
<feature type="coiled-coil region" evidence="1">
    <location>
        <begin position="218"/>
        <end position="259"/>
    </location>
</feature>
<dbReference type="PROSITE" id="PS51082">
    <property type="entry name" value="WH2"/>
    <property type="match status" value="1"/>
</dbReference>
<dbReference type="AlphaFoldDB" id="A0A9J7IFW4"/>
<feature type="compositionally biased region" description="Pro residues" evidence="2">
    <location>
        <begin position="16"/>
        <end position="35"/>
    </location>
</feature>
<evidence type="ECO:0000256" key="2">
    <source>
        <dbReference type="SAM" id="MobiDB-lite"/>
    </source>
</evidence>
<feature type="compositionally biased region" description="Acidic residues" evidence="2">
    <location>
        <begin position="485"/>
        <end position="534"/>
    </location>
</feature>
<feature type="region of interest" description="Disordered" evidence="2">
    <location>
        <begin position="474"/>
        <end position="553"/>
    </location>
</feature>
<evidence type="ECO:0000313" key="5">
    <source>
        <dbReference type="RefSeq" id="XP_019891370.2"/>
    </source>
</evidence>
<dbReference type="Pfam" id="PF02205">
    <property type="entry name" value="WH2"/>
    <property type="match status" value="1"/>
</dbReference>
<evidence type="ECO:0000256" key="1">
    <source>
        <dbReference type="SAM" id="Coils"/>
    </source>
</evidence>
<evidence type="ECO:0000259" key="3">
    <source>
        <dbReference type="PROSITE" id="PS51082"/>
    </source>
</evidence>
<feature type="domain" description="WH2" evidence="3">
    <location>
        <begin position="111"/>
        <end position="128"/>
    </location>
</feature>
<dbReference type="SMART" id="SM00246">
    <property type="entry name" value="WH2"/>
    <property type="match status" value="2"/>
</dbReference>
<feature type="coiled-coil region" evidence="1">
    <location>
        <begin position="285"/>
        <end position="340"/>
    </location>
</feature>
<proteinExistence type="predicted"/>
<sequence length="599" mass="68115">MGMDFLDEWFLSQVPAPPPLPSLVPKAPPPPPPPLGAAGDKKLTEAQKQALEKLKKRPRHRPDWSEMMKEVESGKKLRHVECNDRSQPILTCKSMTKVDNKFIYETEKENSHNKLLQQIQSGVRLKPTQTNDRSKPFIEGLRKFRRQMTIEEQLQKSQSKINMLANAASGAALAGDATDGAASVTASSLSRAGSIVSALLDGSSGDELDDIDKIRDDLQSTKQMLALELRNREAQERENKKLLAKIATLEAELEREKSREKTLEYGSRIIVATMETTPASEEAYVNSLKKEAEESKKTSKDLESKYLETSEMLDQAKSEIEEQKRQIQALERKLAQALQGTCPRCHYNITAQNDYYYAYDENDYETHSYYNHNGIHKGGYDSRRPSDALNGMDSPPEFEPESESDPDEPEEKKIARRERRLNKEVKALRSKLTKVKAKQEAARKEKAALKEIMKKNHVVLKEEKKKFKKLEKEVHKMASSMKEDMDLDDDEEKDEAEENEESEEESEDETEEESEESESEESENETESESEAEDATNQAKKDNLEPRLKKHESRLNAMKKCNVLLQANVDNLQDEIHQVRSKASNLQSELDAVLADLGF</sequence>
<feature type="compositionally biased region" description="Basic and acidic residues" evidence="2">
    <location>
        <begin position="61"/>
        <end position="74"/>
    </location>
</feature>
<feature type="region of interest" description="Disordered" evidence="2">
    <location>
        <begin position="380"/>
        <end position="422"/>
    </location>
</feature>
<dbReference type="VEuPathDB" id="VectorBase:MDOMA2_017113"/>
<name>A0A9J7IFW4_MUSDO</name>
<dbReference type="InterPro" id="IPR003124">
    <property type="entry name" value="WH2_dom"/>
</dbReference>
<accession>A0A9J7IFW4</accession>
<keyword evidence="4" id="KW-1185">Reference proteome</keyword>
<organism evidence="4 5">
    <name type="scientific">Musca domestica</name>
    <name type="common">House fly</name>
    <dbReference type="NCBI Taxonomy" id="7370"/>
    <lineage>
        <taxon>Eukaryota</taxon>
        <taxon>Metazoa</taxon>
        <taxon>Ecdysozoa</taxon>
        <taxon>Arthropoda</taxon>
        <taxon>Hexapoda</taxon>
        <taxon>Insecta</taxon>
        <taxon>Pterygota</taxon>
        <taxon>Neoptera</taxon>
        <taxon>Endopterygota</taxon>
        <taxon>Diptera</taxon>
        <taxon>Brachycera</taxon>
        <taxon>Muscomorpha</taxon>
        <taxon>Muscoidea</taxon>
        <taxon>Muscidae</taxon>
        <taxon>Musca</taxon>
    </lineage>
</organism>
<feature type="region of interest" description="Disordered" evidence="2">
    <location>
        <begin position="16"/>
        <end position="74"/>
    </location>
</feature>
<gene>
    <name evidence="5" type="primary">LOC101894587</name>
</gene>
<protein>
    <submittedName>
        <fullName evidence="5">Glutamic acid-rich protein isoform X4</fullName>
    </submittedName>
</protein>
<reference evidence="5" key="1">
    <citation type="submission" date="2025-08" db="UniProtKB">
        <authorList>
            <consortium name="RefSeq"/>
        </authorList>
    </citation>
    <scope>IDENTIFICATION</scope>
    <source>
        <strain evidence="5">Aabys</strain>
        <tissue evidence="5">Whole body</tissue>
    </source>
</reference>
<dbReference type="Proteomes" id="UP001652621">
    <property type="component" value="Unplaced"/>
</dbReference>
<dbReference type="GO" id="GO:0003779">
    <property type="term" value="F:actin binding"/>
    <property type="evidence" value="ECO:0007669"/>
    <property type="project" value="InterPro"/>
</dbReference>
<dbReference type="RefSeq" id="XP_019891370.2">
    <property type="nucleotide sequence ID" value="XM_020035811.2"/>
</dbReference>
<feature type="compositionally biased region" description="Acidic residues" evidence="2">
    <location>
        <begin position="396"/>
        <end position="409"/>
    </location>
</feature>
<feature type="compositionally biased region" description="Basic and acidic residues" evidence="2">
    <location>
        <begin position="39"/>
        <end position="53"/>
    </location>
</feature>
<feature type="coiled-coil region" evidence="1">
    <location>
        <begin position="555"/>
        <end position="596"/>
    </location>
</feature>
<dbReference type="CTD" id="41377"/>
<dbReference type="GeneID" id="101894587"/>
<feature type="compositionally biased region" description="Basic and acidic residues" evidence="2">
    <location>
        <begin position="474"/>
        <end position="484"/>
    </location>
</feature>
<evidence type="ECO:0000313" key="4">
    <source>
        <dbReference type="Proteomes" id="UP001652621"/>
    </source>
</evidence>